<feature type="region of interest" description="Disordered" evidence="1">
    <location>
        <begin position="301"/>
        <end position="321"/>
    </location>
</feature>
<dbReference type="Proteomes" id="UP000061348">
    <property type="component" value="Unassembled WGS sequence"/>
</dbReference>
<feature type="compositionally biased region" description="Basic and acidic residues" evidence="1">
    <location>
        <begin position="180"/>
        <end position="224"/>
    </location>
</feature>
<feature type="region of interest" description="Disordered" evidence="1">
    <location>
        <begin position="21"/>
        <end position="41"/>
    </location>
</feature>
<feature type="region of interest" description="Disordered" evidence="1">
    <location>
        <begin position="90"/>
        <end position="116"/>
    </location>
</feature>
<organism evidence="2 3">
    <name type="scientific">Pseudomonas fluorescens</name>
    <dbReference type="NCBI Taxonomy" id="294"/>
    <lineage>
        <taxon>Bacteria</taxon>
        <taxon>Pseudomonadati</taxon>
        <taxon>Pseudomonadota</taxon>
        <taxon>Gammaproteobacteria</taxon>
        <taxon>Pseudomonadales</taxon>
        <taxon>Pseudomonadaceae</taxon>
        <taxon>Pseudomonas</taxon>
    </lineage>
</organism>
<protein>
    <submittedName>
        <fullName evidence="2">Uncharacterized protein</fullName>
    </submittedName>
</protein>
<comment type="caution">
    <text evidence="2">The sequence shown here is derived from an EMBL/GenBank/DDBJ whole genome shotgun (WGS) entry which is preliminary data.</text>
</comment>
<dbReference type="EMBL" id="LCYA01000052">
    <property type="protein sequence ID" value="KWV88471.1"/>
    <property type="molecule type" value="Genomic_DNA"/>
</dbReference>
<evidence type="ECO:0000256" key="1">
    <source>
        <dbReference type="SAM" id="MobiDB-lite"/>
    </source>
</evidence>
<feature type="compositionally biased region" description="Basic and acidic residues" evidence="1">
    <location>
        <begin position="301"/>
        <end position="314"/>
    </location>
</feature>
<evidence type="ECO:0000313" key="3">
    <source>
        <dbReference type="Proteomes" id="UP000061348"/>
    </source>
</evidence>
<reference evidence="2 3" key="1">
    <citation type="submission" date="2015-05" db="EMBL/GenBank/DDBJ databases">
        <title>A genomic and transcriptomic approach to investigate the blue pigment phenotype in Pseudomonas fluorescens.</title>
        <authorList>
            <person name="Andreani N.A."/>
            <person name="Cardazzo B."/>
        </authorList>
    </citation>
    <scope>NUCLEOTIDE SEQUENCE [LARGE SCALE GENOMIC DNA]</scope>
    <source>
        <strain evidence="2 3">Ps_22</strain>
    </source>
</reference>
<sequence>MHAEGVQGVVITQFALEAGRAEEAHHTGDQTNHQGAHRAHGASRWCHGDEAGDHARGDTQCAWLAVGDPLGKHPAQGRSCGSDLSYQHRHARGAVGRRSGTGVEAKPADPQHGRAHQGIAQVMRGHRGGGEAFALAEHDARHQASHTRVDVHNGAAGEVQHAPVPHQAAIAAPDHVRNRRIDQGEPDSHEDQHRGELHTLSESTDDQRRSNDGKGHLEGDEHGFRKQRRRPGDAGWGDTRQERLAHAAEEGIEVDHTLFHTGGIERDAVAVDNPQDADQASDGEALHHHRQNILGADHAAVEQRQARDGHEQHQRGGGKHPGGVAGIEDWSSHFICRHGQAWHYDGQQGSEPCEFTQSHIVFSWGVGVWRLRLRRYRFRRYGCE</sequence>
<name>A0A109LJE7_PSEFL</name>
<accession>A0A109LJE7</accession>
<feature type="region of interest" description="Disordered" evidence="1">
    <location>
        <begin position="180"/>
        <end position="237"/>
    </location>
</feature>
<evidence type="ECO:0000313" key="2">
    <source>
        <dbReference type="EMBL" id="KWV88471.1"/>
    </source>
</evidence>
<proteinExistence type="predicted"/>
<dbReference type="AlphaFoldDB" id="A0A109LJE7"/>
<gene>
    <name evidence="2" type="ORF">PFLmoz3_01366</name>
</gene>